<dbReference type="InterPro" id="IPR010730">
    <property type="entry name" value="HET"/>
</dbReference>
<keyword evidence="3" id="KW-1185">Reference proteome</keyword>
<dbReference type="PANTHER" id="PTHR24148:SF73">
    <property type="entry name" value="HET DOMAIN PROTEIN (AFU_ORTHOLOGUE AFUA_8G01020)"/>
    <property type="match status" value="1"/>
</dbReference>
<dbReference type="Pfam" id="PF06985">
    <property type="entry name" value="HET"/>
    <property type="match status" value="1"/>
</dbReference>
<feature type="domain" description="Heterokaryon incompatibility" evidence="1">
    <location>
        <begin position="46"/>
        <end position="185"/>
    </location>
</feature>
<accession>A0ABR3R1C1</accession>
<evidence type="ECO:0000259" key="1">
    <source>
        <dbReference type="Pfam" id="PF06985"/>
    </source>
</evidence>
<dbReference type="Pfam" id="PF26639">
    <property type="entry name" value="Het-6_barrel"/>
    <property type="match status" value="1"/>
</dbReference>
<dbReference type="Proteomes" id="UP001521222">
    <property type="component" value="Unassembled WGS sequence"/>
</dbReference>
<name>A0ABR3R1C1_9PLEO</name>
<organism evidence="2 3">
    <name type="scientific">Nothophoma quercina</name>
    <dbReference type="NCBI Taxonomy" id="749835"/>
    <lineage>
        <taxon>Eukaryota</taxon>
        <taxon>Fungi</taxon>
        <taxon>Dikarya</taxon>
        <taxon>Ascomycota</taxon>
        <taxon>Pezizomycotina</taxon>
        <taxon>Dothideomycetes</taxon>
        <taxon>Pleosporomycetidae</taxon>
        <taxon>Pleosporales</taxon>
        <taxon>Pleosporineae</taxon>
        <taxon>Didymellaceae</taxon>
        <taxon>Nothophoma</taxon>
    </lineage>
</organism>
<evidence type="ECO:0000313" key="2">
    <source>
        <dbReference type="EMBL" id="KAL1598226.1"/>
    </source>
</evidence>
<dbReference type="InterPro" id="IPR052895">
    <property type="entry name" value="HetReg/Transcr_Mod"/>
</dbReference>
<comment type="caution">
    <text evidence="2">The sequence shown here is derived from an EMBL/GenBank/DDBJ whole genome shotgun (WGS) entry which is preliminary data.</text>
</comment>
<dbReference type="EMBL" id="JAKIXB020000023">
    <property type="protein sequence ID" value="KAL1598226.1"/>
    <property type="molecule type" value="Genomic_DNA"/>
</dbReference>
<gene>
    <name evidence="2" type="ORF">SLS59_006910</name>
</gene>
<proteinExistence type="predicted"/>
<protein>
    <recommendedName>
        <fullName evidence="1">Heterokaryon incompatibility domain-containing protein</fullName>
    </recommendedName>
</protein>
<sequence>MHYSPLDTNKHQIRLLHLTPSSDRRKTIVCHFSIISLSEGDQVASYEALSYAWGAPVLNRSIRLEGAHYAVTANLKVILRALRHAEHERVLWVDAICIDQHNIAERSHQVSRMNDIYSKASNVIIWLGEPRSDAALAFQFLEEFGRDQIEPSPMDDGKRNMEQTALAVRSLLTRSWWTRIWTAQEWILATQTTFQSVYEQLTIALIERTRRLDIFSHIIPNQPRNLDVPSFVPDWTVEPGKEYSNDWTVRFLSNSRYDACLSKPAEFKIRPKALYIKGLVIDVVKNLTVRRLGSYKKTTLYRNQLLNEMYKLAEPAEAVYYEGERQTRKQAFWLTVCGGLENLSEANPSGSETFVDNLQTFVKWEEWFRGPRTSYQTSDVRLRAVTDSIASVSKGRTFCTTEQGRIGWVPKNSIAGDVIAVLTGGQLPIVLRSCGDHHTVVGDAYVHGVMQGEAFESANDLECIELH</sequence>
<evidence type="ECO:0000313" key="3">
    <source>
        <dbReference type="Proteomes" id="UP001521222"/>
    </source>
</evidence>
<dbReference type="PANTHER" id="PTHR24148">
    <property type="entry name" value="ANKYRIN REPEAT DOMAIN-CONTAINING PROTEIN 39 HOMOLOG-RELATED"/>
    <property type="match status" value="1"/>
</dbReference>
<reference evidence="2 3" key="1">
    <citation type="submission" date="2024-02" db="EMBL/GenBank/DDBJ databases">
        <title>De novo assembly and annotation of 12 fungi associated with fruit tree decline syndrome in Ontario, Canada.</title>
        <authorList>
            <person name="Sulman M."/>
            <person name="Ellouze W."/>
            <person name="Ilyukhin E."/>
        </authorList>
    </citation>
    <scope>NUCLEOTIDE SEQUENCE [LARGE SCALE GENOMIC DNA]</scope>
    <source>
        <strain evidence="2 3">M97-236</strain>
    </source>
</reference>